<evidence type="ECO:0000259" key="2">
    <source>
        <dbReference type="Pfam" id="PF09925"/>
    </source>
</evidence>
<feature type="transmembrane region" description="Helical" evidence="1">
    <location>
        <begin position="410"/>
        <end position="426"/>
    </location>
</feature>
<feature type="transmembrane region" description="Helical" evidence="1">
    <location>
        <begin position="432"/>
        <end position="453"/>
    </location>
</feature>
<evidence type="ECO:0000313" key="3">
    <source>
        <dbReference type="EMBL" id="OKH25283.1"/>
    </source>
</evidence>
<keyword evidence="1" id="KW-0472">Membrane</keyword>
<keyword evidence="4" id="KW-1185">Reference proteome</keyword>
<feature type="transmembrane region" description="Helical" evidence="1">
    <location>
        <begin position="325"/>
        <end position="343"/>
    </location>
</feature>
<feature type="transmembrane region" description="Helical" evidence="1">
    <location>
        <begin position="247"/>
        <end position="266"/>
    </location>
</feature>
<comment type="caution">
    <text evidence="3">The sequence shown here is derived from an EMBL/GenBank/DDBJ whole genome shotgun (WGS) entry which is preliminary data.</text>
</comment>
<proteinExistence type="predicted"/>
<protein>
    <recommendedName>
        <fullName evidence="2">DUF2157 domain-containing protein</fullName>
    </recommendedName>
</protein>
<dbReference type="Proteomes" id="UP000186868">
    <property type="component" value="Unassembled WGS sequence"/>
</dbReference>
<dbReference type="Pfam" id="PF09925">
    <property type="entry name" value="DUF2157"/>
    <property type="match status" value="1"/>
</dbReference>
<dbReference type="STRING" id="1921803.NIES593_05895"/>
<dbReference type="InterPro" id="IPR018677">
    <property type="entry name" value="DUF2157"/>
</dbReference>
<feature type="transmembrane region" description="Helical" evidence="1">
    <location>
        <begin position="164"/>
        <end position="184"/>
    </location>
</feature>
<feature type="transmembrane region" description="Helical" evidence="1">
    <location>
        <begin position="81"/>
        <end position="99"/>
    </location>
</feature>
<feature type="transmembrane region" description="Helical" evidence="1">
    <location>
        <begin position="217"/>
        <end position="241"/>
    </location>
</feature>
<organism evidence="3 4">
    <name type="scientific">Hydrococcus rivularis NIES-593</name>
    <dbReference type="NCBI Taxonomy" id="1921803"/>
    <lineage>
        <taxon>Bacteria</taxon>
        <taxon>Bacillati</taxon>
        <taxon>Cyanobacteriota</taxon>
        <taxon>Cyanophyceae</taxon>
        <taxon>Pleurocapsales</taxon>
        <taxon>Hydrococcaceae</taxon>
        <taxon>Hydrococcus</taxon>
    </lineage>
</organism>
<sequence>MASEKFRHQLRREADRWQAEGLIDETLYAELARRYQFDDLALSERNRFVAILIALGSILLGLAAIIFVAANWQVWSKEFKVASLVALFVGVNAVGFYLWQHPVERWQARLGKGLLLLGALIFGANLALMSQIFHRSGSLYHLFLVWSLGVLAMAYSLRLTFLGVLAILLASIGYVAGMITLFMPGEVSDFRIAIEHMPLLVSLLGIPLAYWCRSRWLFGLGAALVIFSLEASVIIFLANFINFSPGTRGMMGAIACSLPPALLWAYRDSLWNGSIEKLSFDEIARNLALFFISVLFYLFSFNGIWRPFSYRTGSEIAWHDWVKLLDILLLGGLTVWVWWRLGYRTSARWRLERKNAIVGAAILLIGVMVWWHLSVGALGAIATLIFNVLLFLFAVGFIRKGLATGHRISFWGGILLTVLQIVSRMLEYETDLLAKAIVLLFCGLGIIAAGLGFEKYLQTLKALRATNDE</sequence>
<dbReference type="RefSeq" id="WP_073598690.1">
    <property type="nucleotide sequence ID" value="NZ_MRCB01000004.1"/>
</dbReference>
<accession>A0A1U7HNV9</accession>
<dbReference type="EMBL" id="MRCB01000004">
    <property type="protein sequence ID" value="OKH25283.1"/>
    <property type="molecule type" value="Genomic_DNA"/>
</dbReference>
<feature type="transmembrane region" description="Helical" evidence="1">
    <location>
        <begin position="190"/>
        <end position="210"/>
    </location>
</feature>
<keyword evidence="1" id="KW-0812">Transmembrane</keyword>
<name>A0A1U7HNV9_9CYAN</name>
<dbReference type="OrthoDB" id="416867at2"/>
<evidence type="ECO:0000313" key="4">
    <source>
        <dbReference type="Proteomes" id="UP000186868"/>
    </source>
</evidence>
<feature type="transmembrane region" description="Helical" evidence="1">
    <location>
        <begin position="379"/>
        <end position="398"/>
    </location>
</feature>
<keyword evidence="1" id="KW-1133">Transmembrane helix</keyword>
<reference evidence="3 4" key="1">
    <citation type="submission" date="2016-11" db="EMBL/GenBank/DDBJ databases">
        <title>Draft Genome Sequences of Nine Cyanobacterial Strains from Diverse Habitats.</title>
        <authorList>
            <person name="Zhu T."/>
            <person name="Hou S."/>
            <person name="Lu X."/>
            <person name="Hess W.R."/>
        </authorList>
    </citation>
    <scope>NUCLEOTIDE SEQUENCE [LARGE SCALE GENOMIC DNA]</scope>
    <source>
        <strain evidence="3 4">NIES-593</strain>
    </source>
</reference>
<feature type="transmembrane region" description="Helical" evidence="1">
    <location>
        <begin position="48"/>
        <end position="69"/>
    </location>
</feature>
<gene>
    <name evidence="3" type="ORF">NIES593_05895</name>
</gene>
<evidence type="ECO:0000256" key="1">
    <source>
        <dbReference type="SAM" id="Phobius"/>
    </source>
</evidence>
<feature type="transmembrane region" description="Helical" evidence="1">
    <location>
        <begin position="111"/>
        <end position="133"/>
    </location>
</feature>
<feature type="transmembrane region" description="Helical" evidence="1">
    <location>
        <begin position="287"/>
        <end position="305"/>
    </location>
</feature>
<dbReference type="AlphaFoldDB" id="A0A1U7HNV9"/>
<feature type="domain" description="DUF2157" evidence="2">
    <location>
        <begin position="15"/>
        <end position="162"/>
    </location>
</feature>
<feature type="transmembrane region" description="Helical" evidence="1">
    <location>
        <begin position="139"/>
        <end position="157"/>
    </location>
</feature>
<feature type="transmembrane region" description="Helical" evidence="1">
    <location>
        <begin position="355"/>
        <end position="373"/>
    </location>
</feature>